<feature type="compositionally biased region" description="Basic and acidic residues" evidence="4">
    <location>
        <begin position="1"/>
        <end position="48"/>
    </location>
</feature>
<dbReference type="GO" id="GO:0031032">
    <property type="term" value="P:actomyosin structure organization"/>
    <property type="evidence" value="ECO:0007669"/>
    <property type="project" value="TreeGrafter"/>
</dbReference>
<dbReference type="CDD" id="cd14473">
    <property type="entry name" value="FERM_B-lobe"/>
    <property type="match status" value="1"/>
</dbReference>
<keyword evidence="3" id="KW-0206">Cytoskeleton</keyword>
<dbReference type="AlphaFoldDB" id="A0A3P9Q722"/>
<dbReference type="PANTHER" id="PTHR23280">
    <property type="entry name" value="4.1 G PROTEIN"/>
    <property type="match status" value="1"/>
</dbReference>
<feature type="region of interest" description="Disordered" evidence="4">
    <location>
        <begin position="1"/>
        <end position="55"/>
    </location>
</feature>
<evidence type="ECO:0000259" key="5">
    <source>
        <dbReference type="PROSITE" id="PS50057"/>
    </source>
</evidence>
<comment type="subcellular location">
    <subcellularLocation>
        <location evidence="1">Cytoplasm</location>
        <location evidence="1">Cytoskeleton</location>
    </subcellularLocation>
</comment>
<dbReference type="InterPro" id="IPR029071">
    <property type="entry name" value="Ubiquitin-like_domsf"/>
</dbReference>
<dbReference type="Pfam" id="PF09379">
    <property type="entry name" value="FERM_N"/>
    <property type="match status" value="1"/>
</dbReference>
<keyword evidence="7" id="KW-1185">Reference proteome</keyword>
<dbReference type="Bgee" id="ENSPREG00000020008">
    <property type="expression patterns" value="Expressed in head"/>
</dbReference>
<dbReference type="PRINTS" id="PR00935">
    <property type="entry name" value="BAND41"/>
</dbReference>
<dbReference type="InterPro" id="IPR019749">
    <property type="entry name" value="Band_41_domain"/>
</dbReference>
<dbReference type="SUPFAM" id="SSF47031">
    <property type="entry name" value="Second domain of FERM"/>
    <property type="match status" value="1"/>
</dbReference>
<dbReference type="FunFam" id="1.20.80.10:FF:000001">
    <property type="entry name" value="Erythrocyte membrane protein band 4.1"/>
    <property type="match status" value="1"/>
</dbReference>
<evidence type="ECO:0000256" key="1">
    <source>
        <dbReference type="ARBA" id="ARBA00004245"/>
    </source>
</evidence>
<evidence type="ECO:0000256" key="3">
    <source>
        <dbReference type="ARBA" id="ARBA00023212"/>
    </source>
</evidence>
<dbReference type="InterPro" id="IPR000299">
    <property type="entry name" value="FERM_domain"/>
</dbReference>
<evidence type="ECO:0000313" key="6">
    <source>
        <dbReference type="Ensembl" id="ENSPREP00000029613.1"/>
    </source>
</evidence>
<dbReference type="InterPro" id="IPR035963">
    <property type="entry name" value="FERM_2"/>
</dbReference>
<dbReference type="GeneTree" id="ENSGT00940000157833"/>
<dbReference type="PANTHER" id="PTHR23280:SF12">
    <property type="entry name" value="PROTEIN 4.1"/>
    <property type="match status" value="1"/>
</dbReference>
<evidence type="ECO:0000256" key="2">
    <source>
        <dbReference type="ARBA" id="ARBA00022490"/>
    </source>
</evidence>
<dbReference type="Ensembl" id="ENSPRET00000029947.1">
    <property type="protein sequence ID" value="ENSPREP00000029613.1"/>
    <property type="gene ID" value="ENSPREG00000020008.1"/>
</dbReference>
<feature type="domain" description="FERM" evidence="5">
    <location>
        <begin position="58"/>
        <end position="238"/>
    </location>
</feature>
<proteinExistence type="predicted"/>
<dbReference type="InterPro" id="IPR018979">
    <property type="entry name" value="FERM_N"/>
</dbReference>
<dbReference type="GO" id="GO:0005856">
    <property type="term" value="C:cytoskeleton"/>
    <property type="evidence" value="ECO:0007669"/>
    <property type="project" value="UniProtKB-SubCell"/>
</dbReference>
<dbReference type="GO" id="GO:0005886">
    <property type="term" value="C:plasma membrane"/>
    <property type="evidence" value="ECO:0007669"/>
    <property type="project" value="TreeGrafter"/>
</dbReference>
<name>A0A3P9Q722_POERE</name>
<dbReference type="SUPFAM" id="SSF54236">
    <property type="entry name" value="Ubiquitin-like"/>
    <property type="match status" value="1"/>
</dbReference>
<sequence>MTGKVKEKNDQKGEAVVLDKEDDKEKEFGSERRGKEDKEKTTEEEAKTPRAPRRPKTLQIKVTLLDDALFECELDKHVKGQELFTKVCDHLNLLEKDYYGLAIWETPTMKVRVQGELNIQINSNYNFTFNVKFYPPDPAQLSEDITRYYLCLQLRKDILQGRLPCSFVTLALLGSYALQSELGEYDPEVHGNDYAKEMKMASGQTKELEDKMMELQPVMEMIFTFPNYLIYFHVFLMV</sequence>
<reference evidence="6" key="2">
    <citation type="submission" date="2025-08" db="UniProtKB">
        <authorList>
            <consortium name="Ensembl"/>
        </authorList>
    </citation>
    <scope>IDENTIFICATION</scope>
    <source>
        <strain evidence="6">Guanapo</strain>
    </source>
</reference>
<evidence type="ECO:0000256" key="4">
    <source>
        <dbReference type="SAM" id="MobiDB-lite"/>
    </source>
</evidence>
<organism evidence="6 7">
    <name type="scientific">Poecilia reticulata</name>
    <name type="common">Guppy</name>
    <name type="synonym">Acanthophacelus reticulatus</name>
    <dbReference type="NCBI Taxonomy" id="8081"/>
    <lineage>
        <taxon>Eukaryota</taxon>
        <taxon>Metazoa</taxon>
        <taxon>Chordata</taxon>
        <taxon>Craniata</taxon>
        <taxon>Vertebrata</taxon>
        <taxon>Euteleostomi</taxon>
        <taxon>Actinopterygii</taxon>
        <taxon>Neopterygii</taxon>
        <taxon>Teleostei</taxon>
        <taxon>Neoteleostei</taxon>
        <taxon>Acanthomorphata</taxon>
        <taxon>Ovalentaria</taxon>
        <taxon>Atherinomorphae</taxon>
        <taxon>Cyprinodontiformes</taxon>
        <taxon>Poeciliidae</taxon>
        <taxon>Poeciliinae</taxon>
        <taxon>Poecilia</taxon>
    </lineage>
</organism>
<dbReference type="Pfam" id="PF00373">
    <property type="entry name" value="FERM_M"/>
    <property type="match status" value="1"/>
</dbReference>
<dbReference type="InterPro" id="IPR019748">
    <property type="entry name" value="FERM_central"/>
</dbReference>
<accession>A0A3P9Q722</accession>
<evidence type="ECO:0000313" key="7">
    <source>
        <dbReference type="Proteomes" id="UP000242638"/>
    </source>
</evidence>
<dbReference type="Gene3D" id="1.20.80.60">
    <property type="match status" value="1"/>
</dbReference>
<keyword evidence="2" id="KW-0963">Cytoplasm</keyword>
<dbReference type="Proteomes" id="UP000242638">
    <property type="component" value="Unassembled WGS sequence"/>
</dbReference>
<dbReference type="Gene3D" id="3.10.20.90">
    <property type="entry name" value="Phosphatidylinositol 3-kinase Catalytic Subunit, Chain A, domain 1"/>
    <property type="match status" value="1"/>
</dbReference>
<reference evidence="6" key="3">
    <citation type="submission" date="2025-09" db="UniProtKB">
        <authorList>
            <consortium name="Ensembl"/>
        </authorList>
    </citation>
    <scope>IDENTIFICATION</scope>
    <source>
        <strain evidence="6">Guanapo</strain>
    </source>
</reference>
<reference evidence="7" key="1">
    <citation type="submission" date="2013-11" db="EMBL/GenBank/DDBJ databases">
        <title>The genomic landscape of the Guanapo guppy.</title>
        <authorList>
            <person name="Kuenstner A."/>
            <person name="Dreyer C."/>
        </authorList>
    </citation>
    <scope>NUCLEOTIDE SEQUENCE</scope>
    <source>
        <strain evidence="7">Guanapo</strain>
    </source>
</reference>
<dbReference type="SMART" id="SM00295">
    <property type="entry name" value="B41"/>
    <property type="match status" value="1"/>
</dbReference>
<protein>
    <submittedName>
        <fullName evidence="6">Erythrocyte membrane protein band 4.1a</fullName>
    </submittedName>
</protein>
<dbReference type="PROSITE" id="PS50057">
    <property type="entry name" value="FERM_3"/>
    <property type="match status" value="1"/>
</dbReference>